<organism evidence="1 2">
    <name type="scientific">Candidatus Uhrbacteria bacterium CG_4_10_14_0_8_um_filter_58_22</name>
    <dbReference type="NCBI Taxonomy" id="1975029"/>
    <lineage>
        <taxon>Bacteria</taxon>
        <taxon>Candidatus Uhriibacteriota</taxon>
    </lineage>
</organism>
<gene>
    <name evidence="1" type="ORF">COY93_03980</name>
</gene>
<evidence type="ECO:0008006" key="3">
    <source>
        <dbReference type="Google" id="ProtNLM"/>
    </source>
</evidence>
<dbReference type="AlphaFoldDB" id="A0A2M7QA62"/>
<reference evidence="2" key="1">
    <citation type="submission" date="2017-09" db="EMBL/GenBank/DDBJ databases">
        <title>Depth-based differentiation of microbial function through sediment-hosted aquifers and enrichment of novel symbionts in the deep terrestrial subsurface.</title>
        <authorList>
            <person name="Probst A.J."/>
            <person name="Ladd B."/>
            <person name="Jarett J.K."/>
            <person name="Geller-Mcgrath D.E."/>
            <person name="Sieber C.M.K."/>
            <person name="Emerson J.B."/>
            <person name="Anantharaman K."/>
            <person name="Thomas B.C."/>
            <person name="Malmstrom R."/>
            <person name="Stieglmeier M."/>
            <person name="Klingl A."/>
            <person name="Woyke T."/>
            <person name="Ryan C.M."/>
            <person name="Banfield J.F."/>
        </authorList>
    </citation>
    <scope>NUCLEOTIDE SEQUENCE [LARGE SCALE GENOMIC DNA]</scope>
</reference>
<evidence type="ECO:0000313" key="2">
    <source>
        <dbReference type="Proteomes" id="UP000230973"/>
    </source>
</evidence>
<dbReference type="EMBL" id="PFLC01000053">
    <property type="protein sequence ID" value="PIY62094.1"/>
    <property type="molecule type" value="Genomic_DNA"/>
</dbReference>
<accession>A0A2M7QA62</accession>
<protein>
    <recommendedName>
        <fullName evidence="3">Histidine phosphatase family protein</fullName>
    </recommendedName>
</protein>
<name>A0A2M7QA62_9BACT</name>
<sequence length="218" mass="24000">MFLGGSSDIRRTASTALAYGDEIRRLLEELGRHDVVVVLPSDISGISSAIGMREYLLELAASNPGKKLVVDLPLFTKELSYRGSFQTRDGESTPYWNDWLKRTGGDVEDWFENWNRDSKLMGPDPNKVAEMQLHGIGRLRRLASQCFPDGRPLLIGAVGHSLTLDALAVFLANGGEVTVDAFRELGGLLIGETQMISVTVGQDGKQVFRYGDVEMPLE</sequence>
<proteinExistence type="predicted"/>
<comment type="caution">
    <text evidence="1">The sequence shown here is derived from an EMBL/GenBank/DDBJ whole genome shotgun (WGS) entry which is preliminary data.</text>
</comment>
<dbReference type="Proteomes" id="UP000230973">
    <property type="component" value="Unassembled WGS sequence"/>
</dbReference>
<evidence type="ECO:0000313" key="1">
    <source>
        <dbReference type="EMBL" id="PIY62094.1"/>
    </source>
</evidence>